<dbReference type="AlphaFoldDB" id="A0A1Y3V323"/>
<comment type="similarity">
    <text evidence="1">Belongs to the glycosyl hydrolase 32 family.</text>
</comment>
<evidence type="ECO:0000256" key="3">
    <source>
        <dbReference type="ARBA" id="ARBA00023295"/>
    </source>
</evidence>
<evidence type="ECO:0000313" key="5">
    <source>
        <dbReference type="EMBL" id="GKH12559.1"/>
    </source>
</evidence>
<dbReference type="Gene3D" id="2.115.10.20">
    <property type="entry name" value="Glycosyl hydrolase domain, family 43"/>
    <property type="match status" value="1"/>
</dbReference>
<reference evidence="5" key="3">
    <citation type="submission" date="2022-01" db="EMBL/GenBank/DDBJ databases">
        <title>Novel bile acid biosynthetic pathways are enriched in the microbiome of centenarians.</title>
        <authorList>
            <person name="Sato Y."/>
            <person name="Atarashi K."/>
            <person name="Plichta R.D."/>
            <person name="Arai Y."/>
            <person name="Sasajima S."/>
            <person name="Kearney M.S."/>
            <person name="Suda W."/>
            <person name="Takeshita K."/>
            <person name="Sasaki T."/>
            <person name="Okamoto S."/>
            <person name="Skelly N.A."/>
            <person name="Okamura Y."/>
            <person name="Vlamakis H."/>
            <person name="Li Y."/>
            <person name="Tanoue T."/>
            <person name="Takei H."/>
            <person name="Nittono H."/>
            <person name="Narushima S."/>
            <person name="Irie J."/>
            <person name="Itoh H."/>
            <person name="Moriya K."/>
            <person name="Sugiura Y."/>
            <person name="Suematsu M."/>
            <person name="Moritoki N."/>
            <person name="Shibata S."/>
            <person name="Littman R.D."/>
            <person name="Fischbach A.M."/>
            <person name="Uwamino Y."/>
            <person name="Inoue T."/>
            <person name="Honda A."/>
            <person name="Hattori M."/>
            <person name="Murai T."/>
            <person name="Xavier J.R."/>
            <person name="Hirose N."/>
            <person name="Honda K."/>
        </authorList>
    </citation>
    <scope>NUCLEOTIDE SEQUENCE</scope>
    <source>
        <strain evidence="5">CE91-St12</strain>
    </source>
</reference>
<proteinExistence type="inferred from homology"/>
<dbReference type="InterPro" id="IPR013148">
    <property type="entry name" value="Glyco_hydro_32_N"/>
</dbReference>
<name>A0A1Y3V323_BACUN</name>
<dbReference type="Proteomes" id="UP000196329">
    <property type="component" value="Unassembled WGS sequence"/>
</dbReference>
<keyword evidence="2" id="KW-0378">Hydrolase</keyword>
<dbReference type="EMBL" id="BQNL01000001">
    <property type="protein sequence ID" value="GKH12559.1"/>
    <property type="molecule type" value="Genomic_DNA"/>
</dbReference>
<gene>
    <name evidence="6" type="ORF">B5G17_15995</name>
    <name evidence="5" type="ORF">CE91St12_07690</name>
</gene>
<dbReference type="InterPro" id="IPR023296">
    <property type="entry name" value="Glyco_hydro_beta-prop_sf"/>
</dbReference>
<feature type="domain" description="Glycosyl hydrolase family 32 N-terminal" evidence="4">
    <location>
        <begin position="255"/>
        <end position="332"/>
    </location>
</feature>
<evidence type="ECO:0000313" key="6">
    <source>
        <dbReference type="EMBL" id="OUN52899.1"/>
    </source>
</evidence>
<comment type="caution">
    <text evidence="6">The sequence shown here is derived from an EMBL/GenBank/DDBJ whole genome shotgun (WGS) entry which is preliminary data.</text>
</comment>
<protein>
    <recommendedName>
        <fullName evidence="4">Glycosyl hydrolase family 32 N-terminal domain-containing protein</fullName>
    </recommendedName>
</protein>
<dbReference type="Proteomes" id="UP001055048">
    <property type="component" value="Unassembled WGS sequence"/>
</dbReference>
<reference evidence="7" key="1">
    <citation type="submission" date="2017-04" db="EMBL/GenBank/DDBJ databases">
        <title>Function of individual gut microbiota members based on whole genome sequencing of pure cultures obtained from chicken caecum.</title>
        <authorList>
            <person name="Medvecky M."/>
            <person name="Cejkova D."/>
            <person name="Polansky O."/>
            <person name="Karasova D."/>
            <person name="Kubasova T."/>
            <person name="Cizek A."/>
            <person name="Rychlik I."/>
        </authorList>
    </citation>
    <scope>NUCLEOTIDE SEQUENCE [LARGE SCALE GENOMIC DNA]</scope>
    <source>
        <strain evidence="7">An67</strain>
    </source>
</reference>
<evidence type="ECO:0000256" key="1">
    <source>
        <dbReference type="ARBA" id="ARBA00009902"/>
    </source>
</evidence>
<dbReference type="Pfam" id="PF00251">
    <property type="entry name" value="Glyco_hydro_32N"/>
    <property type="match status" value="1"/>
</dbReference>
<evidence type="ECO:0000256" key="2">
    <source>
        <dbReference type="ARBA" id="ARBA00022801"/>
    </source>
</evidence>
<evidence type="ECO:0000313" key="7">
    <source>
        <dbReference type="Proteomes" id="UP000196329"/>
    </source>
</evidence>
<organism evidence="6 7">
    <name type="scientific">Bacteroides uniformis</name>
    <dbReference type="NCBI Taxonomy" id="820"/>
    <lineage>
        <taxon>Bacteria</taxon>
        <taxon>Pseudomonadati</taxon>
        <taxon>Bacteroidota</taxon>
        <taxon>Bacteroidia</taxon>
        <taxon>Bacteroidales</taxon>
        <taxon>Bacteroidaceae</taxon>
        <taxon>Bacteroides</taxon>
    </lineage>
</organism>
<reference evidence="6" key="2">
    <citation type="journal article" date="2018" name="BMC Genomics">
        <title>Whole genome sequencing and function prediction of 133 gut anaerobes isolated from chicken caecum in pure cultures.</title>
        <authorList>
            <person name="Medvecky M."/>
            <person name="Cejkova D."/>
            <person name="Polansky O."/>
            <person name="Karasova D."/>
            <person name="Kubasova T."/>
            <person name="Cizek A."/>
            <person name="Rychlik I."/>
        </authorList>
    </citation>
    <scope>NUCLEOTIDE SEQUENCE</scope>
    <source>
        <strain evidence="6">An67</strain>
    </source>
</reference>
<dbReference type="PROSITE" id="PS51257">
    <property type="entry name" value="PROKAR_LIPOPROTEIN"/>
    <property type="match status" value="1"/>
</dbReference>
<keyword evidence="3" id="KW-0326">Glycosidase</keyword>
<accession>A0A1Y3V323</accession>
<sequence>MDKNQFDMKNALGIVTLNLLLLGCLSACGKQLQPADEHGARVELLSNCWDTSTSNPVIAELDGRNCSGSLPVLEDVTKGFSVRFSADLSVPNRDRHLLQIPEVLDVCLRQHNPLDRDRQNYPAFKMADGSVPVLEAVITIKTPMEGKAEKMPIGIPLAMLDNPLGRHDILLNFTGAKWTMYVDGQLLDNDFPLGYPVAEQMNQWEINPDFVSKAELIYPAVTPTRQEGMARRDAPQVQFWTPAGHNTWVGDVVSLYHQDTYHLFYLYDRRGHQSKLGRGGHYFEHLSTKDFKHWTEHEAAVPIEEQWETFGTGTPFVYDDKLCISYGYHTTRIYPREQTTLPELYKYLGKWGHTGAFDRHRMEGVAAGASYSVSEDGIHFAKTGILFHPCENPSIYVDPEGRLKMLANYGAQGTWASDSVNGGWHCLSENFPLGGDCTFFFHWGAYDYIIGGFTRLWSKRAEQPDSTYEDMVASGVDFYNGLCVPTISRIFDNRYVMAGWMWMKAWGGPLVIHELVQQPDGRIGTKWMDELIPVTRHEAIAVDASSTQAQEVPCRSFLMTFDVKPAATGGRLSVNLLPSADKALQDACEWRLDNKNRRAQYSFVTGRASRDEKTLREGGSPQSGRNYAIEQLSDTDKPFTVRMLVKASDKFDGTMVDTEIAGKRTMISYREKLFVDRLQFACDKMEITNLKVMPLAE</sequence>
<evidence type="ECO:0000259" key="4">
    <source>
        <dbReference type="Pfam" id="PF00251"/>
    </source>
</evidence>
<dbReference type="SUPFAM" id="SSF75005">
    <property type="entry name" value="Arabinanase/levansucrase/invertase"/>
    <property type="match status" value="1"/>
</dbReference>
<dbReference type="GO" id="GO:0016798">
    <property type="term" value="F:hydrolase activity, acting on glycosyl bonds"/>
    <property type="evidence" value="ECO:0007669"/>
    <property type="project" value="UniProtKB-KW"/>
</dbReference>
<dbReference type="EMBL" id="NFHS01000009">
    <property type="protein sequence ID" value="OUN52899.1"/>
    <property type="molecule type" value="Genomic_DNA"/>
</dbReference>